<keyword evidence="3 8" id="KW-0808">Transferase</keyword>
<dbReference type="InterPro" id="IPR002058">
    <property type="entry name" value="PAP_assoc"/>
</dbReference>
<dbReference type="GO" id="GO:0031123">
    <property type="term" value="P:RNA 3'-end processing"/>
    <property type="evidence" value="ECO:0007669"/>
    <property type="project" value="TreeGrafter"/>
</dbReference>
<evidence type="ECO:0000259" key="7">
    <source>
        <dbReference type="Pfam" id="PF22600"/>
    </source>
</evidence>
<evidence type="ECO:0000256" key="1">
    <source>
        <dbReference type="ARBA" id="ARBA00001936"/>
    </source>
</evidence>
<dbReference type="PANTHER" id="PTHR12271">
    <property type="entry name" value="POLY A POLYMERASE CID PAP -RELATED"/>
    <property type="match status" value="1"/>
</dbReference>
<organism evidence="8">
    <name type="scientific">Sipha flava</name>
    <name type="common">yellow sugarcane aphid</name>
    <dbReference type="NCBI Taxonomy" id="143950"/>
    <lineage>
        <taxon>Eukaryota</taxon>
        <taxon>Metazoa</taxon>
        <taxon>Ecdysozoa</taxon>
        <taxon>Arthropoda</taxon>
        <taxon>Hexapoda</taxon>
        <taxon>Insecta</taxon>
        <taxon>Pterygota</taxon>
        <taxon>Neoptera</taxon>
        <taxon>Paraneoptera</taxon>
        <taxon>Hemiptera</taxon>
        <taxon>Sternorrhyncha</taxon>
        <taxon>Aphidomorpha</taxon>
        <taxon>Aphidoidea</taxon>
        <taxon>Aphididae</taxon>
        <taxon>Sipha</taxon>
    </lineage>
</organism>
<dbReference type="Proteomes" id="UP000694846">
    <property type="component" value="Unplaced"/>
</dbReference>
<reference evidence="8" key="1">
    <citation type="submission" date="2018-04" db="EMBL/GenBank/DDBJ databases">
        <title>Transcriptome assembly of Sipha flava.</title>
        <authorList>
            <person name="Scully E.D."/>
            <person name="Geib S.M."/>
            <person name="Palmer N.A."/>
            <person name="Koch K."/>
            <person name="Bradshaw J."/>
            <person name="Heng-Moss T."/>
            <person name="Sarath G."/>
        </authorList>
    </citation>
    <scope>NUCLEOTIDE SEQUENCE</scope>
</reference>
<dbReference type="SUPFAM" id="SSF81631">
    <property type="entry name" value="PAP/OAS1 substrate-binding domain"/>
    <property type="match status" value="1"/>
</dbReference>
<keyword evidence="8" id="KW-0548">Nucleotidyltransferase</keyword>
<reference evidence="10" key="2">
    <citation type="submission" date="2025-04" db="UniProtKB">
        <authorList>
            <consortium name="RefSeq"/>
        </authorList>
    </citation>
    <scope>IDENTIFICATION</scope>
    <source>
        <tissue evidence="10">Whole body</tissue>
    </source>
</reference>
<feature type="domain" description="PAP-associated" evidence="6">
    <location>
        <begin position="263"/>
        <end position="334"/>
    </location>
</feature>
<accession>A0A2S2R718</accession>
<dbReference type="RefSeq" id="XP_025414044.1">
    <property type="nucleotide sequence ID" value="XM_025558259.1"/>
</dbReference>
<dbReference type="CDD" id="cd05402">
    <property type="entry name" value="NT_PAP_TUTase"/>
    <property type="match status" value="1"/>
</dbReference>
<feature type="domain" description="Poly(A) RNA polymerase mitochondrial-like central palm" evidence="7">
    <location>
        <begin position="56"/>
        <end position="168"/>
    </location>
</feature>
<dbReference type="InterPro" id="IPR054708">
    <property type="entry name" value="MTPAP-like_central"/>
</dbReference>
<evidence type="ECO:0000256" key="5">
    <source>
        <dbReference type="ARBA" id="ARBA00022842"/>
    </source>
</evidence>
<dbReference type="EMBL" id="GGMS01015949">
    <property type="protein sequence ID" value="MBY85152.1"/>
    <property type="molecule type" value="Transcribed_RNA"/>
</dbReference>
<dbReference type="GO" id="GO:1990817">
    <property type="term" value="F:poly(A) RNA polymerase activity"/>
    <property type="evidence" value="ECO:0007669"/>
    <property type="project" value="UniProtKB-ARBA"/>
</dbReference>
<dbReference type="GO" id="GO:0050265">
    <property type="term" value="F:RNA uridylyltransferase activity"/>
    <property type="evidence" value="ECO:0007669"/>
    <property type="project" value="TreeGrafter"/>
</dbReference>
<evidence type="ECO:0000313" key="10">
    <source>
        <dbReference type="RefSeq" id="XP_025414044.1"/>
    </source>
</evidence>
<dbReference type="PANTHER" id="PTHR12271:SF66">
    <property type="entry name" value="TERMINAL URIDYLYLTRANSFERASE TAILOR"/>
    <property type="match status" value="1"/>
</dbReference>
<evidence type="ECO:0000256" key="3">
    <source>
        <dbReference type="ARBA" id="ARBA00022679"/>
    </source>
</evidence>
<dbReference type="GO" id="GO:0046872">
    <property type="term" value="F:metal ion binding"/>
    <property type="evidence" value="ECO:0007669"/>
    <property type="project" value="UniProtKB-KW"/>
</dbReference>
<evidence type="ECO:0000313" key="9">
    <source>
        <dbReference type="Proteomes" id="UP000694846"/>
    </source>
</evidence>
<evidence type="ECO:0000256" key="2">
    <source>
        <dbReference type="ARBA" id="ARBA00001946"/>
    </source>
</evidence>
<dbReference type="Pfam" id="PF03828">
    <property type="entry name" value="PAP_assoc"/>
    <property type="match status" value="1"/>
</dbReference>
<dbReference type="SUPFAM" id="SSF81301">
    <property type="entry name" value="Nucleotidyltransferase"/>
    <property type="match status" value="1"/>
</dbReference>
<dbReference type="AlphaFoldDB" id="A0A2S2R718"/>
<evidence type="ECO:0000313" key="8">
    <source>
        <dbReference type="EMBL" id="MBY85152.1"/>
    </source>
</evidence>
<gene>
    <name evidence="8" type="primary">ZCCHC6</name>
    <name evidence="10" type="synonym">LOC112686119</name>
    <name evidence="8" type="ORF">g.38681</name>
</gene>
<comment type="cofactor">
    <cofactor evidence="1">
        <name>Mn(2+)</name>
        <dbReference type="ChEBI" id="CHEBI:29035"/>
    </cofactor>
</comment>
<dbReference type="Pfam" id="PF22600">
    <property type="entry name" value="MTPAP-like_central"/>
    <property type="match status" value="1"/>
</dbReference>
<proteinExistence type="predicted"/>
<name>A0A2S2R718_9HEMI</name>
<dbReference type="Gene3D" id="1.10.1410.10">
    <property type="match status" value="1"/>
</dbReference>
<dbReference type="OrthoDB" id="419694at2759"/>
<evidence type="ECO:0000259" key="6">
    <source>
        <dbReference type="Pfam" id="PF03828"/>
    </source>
</evidence>
<dbReference type="InterPro" id="IPR043519">
    <property type="entry name" value="NT_sf"/>
</dbReference>
<dbReference type="Gene3D" id="3.30.460.10">
    <property type="entry name" value="Beta Polymerase, domain 2"/>
    <property type="match status" value="1"/>
</dbReference>
<protein>
    <submittedName>
        <fullName evidence="8">Terminal uridylyltransferase 7</fullName>
    </submittedName>
    <submittedName>
        <fullName evidence="10">Terminal uridylyltransferase Tailor-like</fullName>
    </submittedName>
</protein>
<comment type="cofactor">
    <cofactor evidence="2">
        <name>Mg(2+)</name>
        <dbReference type="ChEBI" id="CHEBI:18420"/>
    </cofactor>
</comment>
<keyword evidence="5" id="KW-0460">Magnesium</keyword>
<sequence length="365" mass="42821">MGDQPDPYQHSAGNKCINSKKRMRQTDNHFYKTKPKKFKQEKIQNSYKSNDDIITLFRLELEKILMGSKDLNTNIEDIQPYGSRVSGLNTYESDVDLNINYTSTTPVIKLIRSFANSISKSKIFVKVFPLTHAKIPIIKCVHRNTWINCDISFNNINAVYNSQLLYQIINMDYRIKPVLMKLKIWGKNIGLINTNGFSSYSFYWLGLFYMQVMGILPSIHDLQKSEPELIIGGWNYCAFSKKVQECFKNKHQNISESDIMNAIFSYYSNFDFETFVISPYIGCPLMKNCFNNTDQLPEEYWRYKQFHETNKNKKLLFLGTTKYNMYIQDPFQHNKNITARVIPKIFEKFIKACKDTNLNVQKKVE</sequence>
<keyword evidence="4" id="KW-0479">Metal-binding</keyword>
<evidence type="ECO:0000256" key="4">
    <source>
        <dbReference type="ARBA" id="ARBA00022723"/>
    </source>
</evidence>
<keyword evidence="9" id="KW-1185">Reference proteome</keyword>